<sequence>MSDFQTLLWSAEHEPWGCDKTAYCRYQGGFAIHMTILFQILRKPEFLSSLKVITLILKGLCALQKHLELGAPSRDTHTYIHKNPQENRIMDRALAFLLGVENRGASIEEGKIWTYESNSREVNTNFTWSL</sequence>
<name>A0AAV4BAS3_9GAST</name>
<comment type="caution">
    <text evidence="1">The sequence shown here is derived from an EMBL/GenBank/DDBJ whole genome shotgun (WGS) entry which is preliminary data.</text>
</comment>
<protein>
    <submittedName>
        <fullName evidence="1">Uncharacterized protein</fullName>
    </submittedName>
</protein>
<evidence type="ECO:0000313" key="2">
    <source>
        <dbReference type="Proteomes" id="UP000735302"/>
    </source>
</evidence>
<reference evidence="1 2" key="1">
    <citation type="journal article" date="2021" name="Elife">
        <title>Chloroplast acquisition without the gene transfer in kleptoplastic sea slugs, Plakobranchus ocellatus.</title>
        <authorList>
            <person name="Maeda T."/>
            <person name="Takahashi S."/>
            <person name="Yoshida T."/>
            <person name="Shimamura S."/>
            <person name="Takaki Y."/>
            <person name="Nagai Y."/>
            <person name="Toyoda A."/>
            <person name="Suzuki Y."/>
            <person name="Arimoto A."/>
            <person name="Ishii H."/>
            <person name="Satoh N."/>
            <person name="Nishiyama T."/>
            <person name="Hasebe M."/>
            <person name="Maruyama T."/>
            <person name="Minagawa J."/>
            <person name="Obokata J."/>
            <person name="Shigenobu S."/>
        </authorList>
    </citation>
    <scope>NUCLEOTIDE SEQUENCE [LARGE SCALE GENOMIC DNA]</scope>
</reference>
<accession>A0AAV4BAS3</accession>
<organism evidence="1 2">
    <name type="scientific">Plakobranchus ocellatus</name>
    <dbReference type="NCBI Taxonomy" id="259542"/>
    <lineage>
        <taxon>Eukaryota</taxon>
        <taxon>Metazoa</taxon>
        <taxon>Spiralia</taxon>
        <taxon>Lophotrochozoa</taxon>
        <taxon>Mollusca</taxon>
        <taxon>Gastropoda</taxon>
        <taxon>Heterobranchia</taxon>
        <taxon>Euthyneura</taxon>
        <taxon>Panpulmonata</taxon>
        <taxon>Sacoglossa</taxon>
        <taxon>Placobranchoidea</taxon>
        <taxon>Plakobranchidae</taxon>
        <taxon>Plakobranchus</taxon>
    </lineage>
</organism>
<dbReference type="EMBL" id="BLXT01004610">
    <property type="protein sequence ID" value="GFO15479.1"/>
    <property type="molecule type" value="Genomic_DNA"/>
</dbReference>
<dbReference type="Proteomes" id="UP000735302">
    <property type="component" value="Unassembled WGS sequence"/>
</dbReference>
<keyword evidence="2" id="KW-1185">Reference proteome</keyword>
<dbReference type="AlphaFoldDB" id="A0AAV4BAS3"/>
<evidence type="ECO:0000313" key="1">
    <source>
        <dbReference type="EMBL" id="GFO15479.1"/>
    </source>
</evidence>
<proteinExistence type="predicted"/>
<gene>
    <name evidence="1" type="ORF">PoB_004198400</name>
</gene>